<protein>
    <submittedName>
        <fullName evidence="1">TBCEL</fullName>
    </submittedName>
</protein>
<organism evidence="1 2">
    <name type="scientific">Bugula neritina</name>
    <name type="common">Brown bryozoan</name>
    <name type="synonym">Sertularia neritina</name>
    <dbReference type="NCBI Taxonomy" id="10212"/>
    <lineage>
        <taxon>Eukaryota</taxon>
        <taxon>Metazoa</taxon>
        <taxon>Spiralia</taxon>
        <taxon>Lophotrochozoa</taxon>
        <taxon>Bryozoa</taxon>
        <taxon>Gymnolaemata</taxon>
        <taxon>Cheilostomatida</taxon>
        <taxon>Flustrina</taxon>
        <taxon>Buguloidea</taxon>
        <taxon>Bugulidae</taxon>
        <taxon>Bugula</taxon>
    </lineage>
</organism>
<reference evidence="1" key="1">
    <citation type="submission" date="2020-06" db="EMBL/GenBank/DDBJ databases">
        <title>Draft genome of Bugula neritina, a colonial animal packing powerful symbionts and potential medicines.</title>
        <authorList>
            <person name="Rayko M."/>
        </authorList>
    </citation>
    <scope>NUCLEOTIDE SEQUENCE [LARGE SCALE GENOMIC DNA]</scope>
    <source>
        <strain evidence="1">Kwan_BN1</strain>
    </source>
</reference>
<dbReference type="EMBL" id="VXIV02003252">
    <property type="protein sequence ID" value="KAF6019125.1"/>
    <property type="molecule type" value="Genomic_DNA"/>
</dbReference>
<accession>A0A7J7IZA5</accession>
<evidence type="ECO:0000313" key="2">
    <source>
        <dbReference type="Proteomes" id="UP000593567"/>
    </source>
</evidence>
<keyword evidence="2" id="KW-1185">Reference proteome</keyword>
<dbReference type="Proteomes" id="UP000593567">
    <property type="component" value="Unassembled WGS sequence"/>
</dbReference>
<evidence type="ECO:0000313" key="1">
    <source>
        <dbReference type="EMBL" id="KAF6019125.1"/>
    </source>
</evidence>
<dbReference type="OrthoDB" id="5855206at2759"/>
<dbReference type="AlphaFoldDB" id="A0A7J7IZA5"/>
<proteinExistence type="predicted"/>
<comment type="caution">
    <text evidence="1">The sequence shown here is derived from an EMBL/GenBank/DDBJ whole genome shotgun (WGS) entry which is preliminary data.</text>
</comment>
<name>A0A7J7IZA5_BUGNE</name>
<gene>
    <name evidence="1" type="ORF">EB796_022542</name>
</gene>
<sequence length="133" mass="15173">MQLLSVHFPHLHLVNGTSLASQELKNAETVYLRHFEHLELKPLRYSELLAKHGPLQELADISLEPPFSVALTVEHGDSSQVIDVPTKQKISDLKKTLAQIVGFKNFRLFYEHKGCTRSRYSHILGVVWSILFV</sequence>